<accession>A0A1M2VAV1</accession>
<dbReference type="Proteomes" id="UP000184267">
    <property type="component" value="Unassembled WGS sequence"/>
</dbReference>
<dbReference type="AlphaFoldDB" id="A0A1M2VAV1"/>
<evidence type="ECO:0000313" key="2">
    <source>
        <dbReference type="Proteomes" id="UP000184267"/>
    </source>
</evidence>
<gene>
    <name evidence="1" type="ORF">TRAPUB_4480</name>
</gene>
<organism evidence="1 2">
    <name type="scientific">Trametes pubescens</name>
    <name type="common">White-rot fungus</name>
    <dbReference type="NCBI Taxonomy" id="154538"/>
    <lineage>
        <taxon>Eukaryota</taxon>
        <taxon>Fungi</taxon>
        <taxon>Dikarya</taxon>
        <taxon>Basidiomycota</taxon>
        <taxon>Agaricomycotina</taxon>
        <taxon>Agaricomycetes</taxon>
        <taxon>Polyporales</taxon>
        <taxon>Polyporaceae</taxon>
        <taxon>Trametes</taxon>
    </lineage>
</organism>
<comment type="caution">
    <text evidence="1">The sequence shown here is derived from an EMBL/GenBank/DDBJ whole genome shotgun (WGS) entry which is preliminary data.</text>
</comment>
<reference evidence="1 2" key="1">
    <citation type="submission" date="2016-10" db="EMBL/GenBank/DDBJ databases">
        <title>Genome sequence of the basidiomycete white-rot fungus Trametes pubescens.</title>
        <authorList>
            <person name="Makela M.R."/>
            <person name="Granchi Z."/>
            <person name="Peng M."/>
            <person name="De Vries R.P."/>
            <person name="Grigoriev I."/>
            <person name="Riley R."/>
            <person name="Hilden K."/>
        </authorList>
    </citation>
    <scope>NUCLEOTIDE SEQUENCE [LARGE SCALE GENOMIC DNA]</scope>
    <source>
        <strain evidence="1 2">FBCC735</strain>
    </source>
</reference>
<keyword evidence="2" id="KW-1185">Reference proteome</keyword>
<evidence type="ECO:0000313" key="1">
    <source>
        <dbReference type="EMBL" id="OJT04686.1"/>
    </source>
</evidence>
<name>A0A1M2VAV1_TRAPU</name>
<sequence>MSRRLEAGTTKKNGTYACEENAGVFGVGTFVRHALEYRISAEGNEDSHILGLKRLYSGPSLSATRPNPINSAATKGVGARTRTMALDVAARKRTECYNV</sequence>
<dbReference type="EMBL" id="MNAD01001519">
    <property type="protein sequence ID" value="OJT04686.1"/>
    <property type="molecule type" value="Genomic_DNA"/>
</dbReference>
<proteinExistence type="predicted"/>
<protein>
    <submittedName>
        <fullName evidence="1">Uncharacterized protein</fullName>
    </submittedName>
</protein>